<reference evidence="1 2" key="1">
    <citation type="submission" date="2020-03" db="EMBL/GenBank/DDBJ databases">
        <title>Screen low temperature-resistant strains for efficient degradation of petroleum hydrocarbons under the low temperature.</title>
        <authorList>
            <person name="Wang Y."/>
            <person name="Chen J."/>
        </authorList>
    </citation>
    <scope>NUCLEOTIDE SEQUENCE [LARGE SCALE GENOMIC DNA]</scope>
    <source>
        <strain evidence="1 2">KB1</strain>
    </source>
</reference>
<accession>A0A6G9CT18</accession>
<proteinExistence type="predicted"/>
<dbReference type="AlphaFoldDB" id="A0A6G9CT18"/>
<name>A0A6G9CT18_RHOER</name>
<dbReference type="GeneID" id="93805270"/>
<sequence>MAATGKLFGLAFKSMVNGEINWTSHTIKAMLCTSAYTPNQDTHQYKSSVTNESAGTGYTAGGVALAGKTVNYTAGTNTLVLDASDTQWPDSTVTGRYLVLYDDTPSTDATKPLIGYIDFGADVSTTAGVFTSVWDAAGIIGFTTP</sequence>
<evidence type="ECO:0000313" key="1">
    <source>
        <dbReference type="EMBL" id="QIP39781.1"/>
    </source>
</evidence>
<protein>
    <submittedName>
        <fullName evidence="1">Uncharacterized protein</fullName>
    </submittedName>
</protein>
<evidence type="ECO:0000313" key="2">
    <source>
        <dbReference type="Proteomes" id="UP000502345"/>
    </source>
</evidence>
<gene>
    <name evidence="1" type="ORF">G9444_2537</name>
</gene>
<dbReference type="RefSeq" id="WP_166502140.1">
    <property type="nucleotide sequence ID" value="NZ_CP050124.1"/>
</dbReference>
<organism evidence="1 2">
    <name type="scientific">Rhodococcus erythropolis</name>
    <name type="common">Arthrobacter picolinophilus</name>
    <dbReference type="NCBI Taxonomy" id="1833"/>
    <lineage>
        <taxon>Bacteria</taxon>
        <taxon>Bacillati</taxon>
        <taxon>Actinomycetota</taxon>
        <taxon>Actinomycetes</taxon>
        <taxon>Mycobacteriales</taxon>
        <taxon>Nocardiaceae</taxon>
        <taxon>Rhodococcus</taxon>
        <taxon>Rhodococcus erythropolis group</taxon>
    </lineage>
</organism>
<dbReference type="EMBL" id="CP050124">
    <property type="protein sequence ID" value="QIP39781.1"/>
    <property type="molecule type" value="Genomic_DNA"/>
</dbReference>
<dbReference type="Proteomes" id="UP000502345">
    <property type="component" value="Chromosome"/>
</dbReference>